<dbReference type="SUPFAM" id="SSF47240">
    <property type="entry name" value="Ferritin-like"/>
    <property type="match status" value="1"/>
</dbReference>
<dbReference type="InterPro" id="IPR009078">
    <property type="entry name" value="Ferritin-like_SF"/>
</dbReference>
<dbReference type="Pfam" id="PF22277">
    <property type="entry name" value="EncFtn-like"/>
    <property type="match status" value="1"/>
</dbReference>
<keyword evidence="1" id="KW-0409">Iron storage</keyword>
<dbReference type="GO" id="GO:0046872">
    <property type="term" value="F:metal ion binding"/>
    <property type="evidence" value="ECO:0007669"/>
    <property type="project" value="UniProtKB-KW"/>
</dbReference>
<comment type="subcellular location">
    <subcellularLocation>
        <location evidence="4">Encapsulin nanocompartment</location>
    </subcellularLocation>
</comment>
<dbReference type="OrthoDB" id="60579at2157"/>
<keyword evidence="2" id="KW-0479">Metal-binding</keyword>
<dbReference type="InterPro" id="IPR054581">
    <property type="entry name" value="EncFtn-like"/>
</dbReference>
<dbReference type="GO" id="GO:0006879">
    <property type="term" value="P:intracellular iron ion homeostasis"/>
    <property type="evidence" value="ECO:0007669"/>
    <property type="project" value="UniProtKB-KW"/>
</dbReference>
<dbReference type="Proteomes" id="UP000199259">
    <property type="component" value="Unassembled WGS sequence"/>
</dbReference>
<dbReference type="EMBL" id="FNCA01000003">
    <property type="protein sequence ID" value="SDF73327.1"/>
    <property type="molecule type" value="Genomic_DNA"/>
</dbReference>
<protein>
    <submittedName>
        <fullName evidence="6">Rubrerythrin</fullName>
    </submittedName>
</protein>
<evidence type="ECO:0000256" key="1">
    <source>
        <dbReference type="ARBA" id="ARBA00022434"/>
    </source>
</evidence>
<evidence type="ECO:0000256" key="5">
    <source>
        <dbReference type="ARBA" id="ARBA00033787"/>
    </source>
</evidence>
<organism evidence="6 7">
    <name type="scientific">Methanolobus vulcani</name>
    <dbReference type="NCBI Taxonomy" id="38026"/>
    <lineage>
        <taxon>Archaea</taxon>
        <taxon>Methanobacteriati</taxon>
        <taxon>Methanobacteriota</taxon>
        <taxon>Stenosarchaea group</taxon>
        <taxon>Methanomicrobia</taxon>
        <taxon>Methanosarcinales</taxon>
        <taxon>Methanosarcinaceae</taxon>
        <taxon>Methanolobus</taxon>
    </lineage>
</organism>
<evidence type="ECO:0000256" key="3">
    <source>
        <dbReference type="ARBA" id="ARBA00023004"/>
    </source>
</evidence>
<dbReference type="AlphaFoldDB" id="A0A7Z7FCC7"/>
<name>A0A7Z7FCC7_9EURY</name>
<dbReference type="PANTHER" id="PTHR37165">
    <property type="entry name" value="PEPTIDASE U56 FAMILY"/>
    <property type="match status" value="1"/>
</dbReference>
<keyword evidence="5" id="KW-1284">Encapsulin nanocompartment</keyword>
<dbReference type="PANTHER" id="PTHR37165:SF1">
    <property type="entry name" value="TYPE 1 ENCAPSULIN SHELL PROTEIN"/>
    <property type="match status" value="1"/>
</dbReference>
<keyword evidence="7" id="KW-1185">Reference proteome</keyword>
<evidence type="ECO:0000313" key="7">
    <source>
        <dbReference type="Proteomes" id="UP000199259"/>
    </source>
</evidence>
<reference evidence="6 7" key="1">
    <citation type="submission" date="2016-10" db="EMBL/GenBank/DDBJ databases">
        <authorList>
            <person name="Varghese N."/>
            <person name="Submissions S."/>
        </authorList>
    </citation>
    <scope>NUCLEOTIDE SEQUENCE [LARGE SCALE GENOMIC DNA]</scope>
    <source>
        <strain evidence="6 7">PL 12/M</strain>
    </source>
</reference>
<comment type="caution">
    <text evidence="6">The sequence shown here is derived from an EMBL/GenBank/DDBJ whole genome shotgun (WGS) entry which is preliminary data.</text>
</comment>
<gene>
    <name evidence="6" type="ORF">SAMN04488589_1274</name>
</gene>
<dbReference type="Gene3D" id="6.10.140.1960">
    <property type="match status" value="1"/>
</dbReference>
<dbReference type="RefSeq" id="WP_091709618.1">
    <property type="nucleotide sequence ID" value="NZ_FNCA01000003.1"/>
</dbReference>
<evidence type="ECO:0000256" key="4">
    <source>
        <dbReference type="ARBA" id="ARBA00033738"/>
    </source>
</evidence>
<evidence type="ECO:0000313" key="6">
    <source>
        <dbReference type="EMBL" id="SDF73327.1"/>
    </source>
</evidence>
<dbReference type="GO" id="GO:0140737">
    <property type="term" value="C:encapsulin nanocompartment"/>
    <property type="evidence" value="ECO:0007669"/>
    <property type="project" value="UniProtKB-SubCell"/>
</dbReference>
<proteinExistence type="predicted"/>
<dbReference type="InterPro" id="IPR051429">
    <property type="entry name" value="Encapsulin_nc"/>
</dbReference>
<accession>A0A7Z7FCC7</accession>
<sequence length="90" mass="10462">MVFSDVPIELKNVSEEDIDKELMRVAIMAEFDAINMYEQMANITENEDLKTILLDIAQEEKVHVAMFQTVLMEVDNEYLKVMVNYSLAKE</sequence>
<evidence type="ECO:0000256" key="2">
    <source>
        <dbReference type="ARBA" id="ARBA00022723"/>
    </source>
</evidence>
<keyword evidence="3" id="KW-0408">Iron</keyword>